<name>A0A8J6YKI8_9PROT</name>
<accession>A0A8J6YKI8</accession>
<feature type="compositionally biased region" description="Low complexity" evidence="1">
    <location>
        <begin position="155"/>
        <end position="165"/>
    </location>
</feature>
<protein>
    <submittedName>
        <fullName evidence="2">Uncharacterized protein</fullName>
    </submittedName>
</protein>
<proteinExistence type="predicted"/>
<dbReference type="AlphaFoldDB" id="A0A8J6YKI8"/>
<evidence type="ECO:0000313" key="2">
    <source>
        <dbReference type="EMBL" id="MBE1236088.1"/>
    </source>
</evidence>
<comment type="caution">
    <text evidence="2">The sequence shown here is derived from an EMBL/GenBank/DDBJ whole genome shotgun (WGS) entry which is preliminary data.</text>
</comment>
<sequence length="322" mass="33122">MPGPYAHRDLGRLENPLVALKSGAGVTVRPVEGLPVPWNRLIALEAVELLHGQGIPAETGTASPLGHTLTWTLDGAPMATDTPAAGASAPKGPRVIRLAWTLDGEPGEPVTVPVEAVLWDRAAPEAAIAVARPVVEALARQLGGGPEEPRSRAQASADSEPGAGPAAPPRPDARAEAPPRVPPAARTSPEEQRRERERAAEAATVVALKPRITRAPGDGVQALTRALSAQITAAGVRLTENPAKATFAIVGTVTTEPVAGKKEKVTLVWEVQDPRSGAVLGTATQENFIPAGLLDQPWGPLADTIAAGALEGIGEILAAPPP</sequence>
<keyword evidence="3" id="KW-1185">Reference proteome</keyword>
<feature type="region of interest" description="Disordered" evidence="1">
    <location>
        <begin position="141"/>
        <end position="202"/>
    </location>
</feature>
<organism evidence="2 3">
    <name type="scientific">Phaeovibrio sulfidiphilus</name>
    <dbReference type="NCBI Taxonomy" id="1220600"/>
    <lineage>
        <taxon>Bacteria</taxon>
        <taxon>Pseudomonadati</taxon>
        <taxon>Pseudomonadota</taxon>
        <taxon>Alphaproteobacteria</taxon>
        <taxon>Rhodospirillales</taxon>
        <taxon>Rhodospirillaceae</taxon>
        <taxon>Phaeovibrio</taxon>
    </lineage>
</organism>
<dbReference type="Proteomes" id="UP000631034">
    <property type="component" value="Unassembled WGS sequence"/>
</dbReference>
<evidence type="ECO:0000256" key="1">
    <source>
        <dbReference type="SAM" id="MobiDB-lite"/>
    </source>
</evidence>
<feature type="compositionally biased region" description="Basic and acidic residues" evidence="1">
    <location>
        <begin position="188"/>
        <end position="200"/>
    </location>
</feature>
<gene>
    <name evidence="2" type="ORF">IHV25_00235</name>
</gene>
<dbReference type="EMBL" id="JACZHT010000001">
    <property type="protein sequence ID" value="MBE1236088.1"/>
    <property type="molecule type" value="Genomic_DNA"/>
</dbReference>
<reference evidence="2" key="1">
    <citation type="submission" date="2020-10" db="EMBL/GenBank/DDBJ databases">
        <title>Genome sequence of the unusual species of purple photosynthetic bacteria, Phaeovibrio sulfidiphilus DSM 23193, type strain.</title>
        <authorList>
            <person name="Kyndt J.A."/>
            <person name="Meyer T.E."/>
        </authorList>
    </citation>
    <scope>NUCLEOTIDE SEQUENCE</scope>
    <source>
        <strain evidence="2">DSM 23193</strain>
    </source>
</reference>
<evidence type="ECO:0000313" key="3">
    <source>
        <dbReference type="Proteomes" id="UP000631034"/>
    </source>
</evidence>